<keyword evidence="3" id="KW-1185">Reference proteome</keyword>
<organism evidence="2 3">
    <name type="scientific">Salix purpurea</name>
    <name type="common">Purple osier willow</name>
    <dbReference type="NCBI Taxonomy" id="77065"/>
    <lineage>
        <taxon>Eukaryota</taxon>
        <taxon>Viridiplantae</taxon>
        <taxon>Streptophyta</taxon>
        <taxon>Embryophyta</taxon>
        <taxon>Tracheophyta</taxon>
        <taxon>Spermatophyta</taxon>
        <taxon>Magnoliopsida</taxon>
        <taxon>eudicotyledons</taxon>
        <taxon>Gunneridae</taxon>
        <taxon>Pentapetalae</taxon>
        <taxon>rosids</taxon>
        <taxon>fabids</taxon>
        <taxon>Malpighiales</taxon>
        <taxon>Salicaceae</taxon>
        <taxon>Saliceae</taxon>
        <taxon>Salix</taxon>
    </lineage>
</organism>
<reference evidence="2" key="2">
    <citation type="journal article" date="2023" name="Int. J. Mol. Sci.">
        <title>De Novo Assembly and Annotation of 11 Diverse Shrub Willow (Salix) Genomes Reveals Novel Gene Organization in Sex-Linked Regions.</title>
        <authorList>
            <person name="Hyden B."/>
            <person name="Feng K."/>
            <person name="Yates T.B."/>
            <person name="Jawdy S."/>
            <person name="Cereghino C."/>
            <person name="Smart L.B."/>
            <person name="Muchero W."/>
        </authorList>
    </citation>
    <scope>NUCLEOTIDE SEQUENCE</scope>
    <source>
        <tissue evidence="2">Shoot tip</tissue>
    </source>
</reference>
<dbReference type="Proteomes" id="UP001151532">
    <property type="component" value="Chromosome 17"/>
</dbReference>
<gene>
    <name evidence="2" type="ORF">OIU79_001494</name>
</gene>
<proteinExistence type="predicted"/>
<protein>
    <submittedName>
        <fullName evidence="2">Uncharacterized protein</fullName>
    </submittedName>
</protein>
<dbReference type="EMBL" id="JAPFFK010000011">
    <property type="protein sequence ID" value="KAJ6734250.1"/>
    <property type="molecule type" value="Genomic_DNA"/>
</dbReference>
<accession>A0A9Q0ZH02</accession>
<evidence type="ECO:0000256" key="1">
    <source>
        <dbReference type="SAM" id="SignalP"/>
    </source>
</evidence>
<comment type="caution">
    <text evidence="2">The sequence shown here is derived from an EMBL/GenBank/DDBJ whole genome shotgun (WGS) entry which is preliminary data.</text>
</comment>
<name>A0A9Q0ZH02_SALPP</name>
<reference evidence="2" key="1">
    <citation type="submission" date="2022-11" db="EMBL/GenBank/DDBJ databases">
        <authorList>
            <person name="Hyden B.L."/>
            <person name="Feng K."/>
            <person name="Yates T."/>
            <person name="Jawdy S."/>
            <person name="Smart L.B."/>
            <person name="Muchero W."/>
        </authorList>
    </citation>
    <scope>NUCLEOTIDE SEQUENCE</scope>
    <source>
        <tissue evidence="2">Shoot tip</tissue>
    </source>
</reference>
<evidence type="ECO:0000313" key="3">
    <source>
        <dbReference type="Proteomes" id="UP001151532"/>
    </source>
</evidence>
<feature type="chain" id="PRO_5040423368" evidence="1">
    <location>
        <begin position="25"/>
        <end position="80"/>
    </location>
</feature>
<evidence type="ECO:0000313" key="2">
    <source>
        <dbReference type="EMBL" id="KAJ6734250.1"/>
    </source>
</evidence>
<sequence>MVALICLQMLLSWVGSFFYGSTVSVDMVEGAGFELESVSMGTTERTLGSHSCEEWFEKEDAVVYARDFDIDPNLVTGDEK</sequence>
<feature type="non-terminal residue" evidence="2">
    <location>
        <position position="80"/>
    </location>
</feature>
<dbReference type="AlphaFoldDB" id="A0A9Q0ZH02"/>
<keyword evidence="1" id="KW-0732">Signal</keyword>
<feature type="signal peptide" evidence="1">
    <location>
        <begin position="1"/>
        <end position="24"/>
    </location>
</feature>
<dbReference type="OrthoDB" id="427096at2759"/>